<evidence type="ECO:0000256" key="1">
    <source>
        <dbReference type="SAM" id="SignalP"/>
    </source>
</evidence>
<accession>A0A8X6N8I9</accession>
<sequence length="60" mass="6804">MVIVLFLLSFLQLTCSVEDPHLCNRTEISIMKDVNGQTVEIRRLIEECCPGYGLSESKCK</sequence>
<evidence type="ECO:0000313" key="3">
    <source>
        <dbReference type="Proteomes" id="UP000887013"/>
    </source>
</evidence>
<dbReference type="AlphaFoldDB" id="A0A8X6N8I9"/>
<comment type="caution">
    <text evidence="2">The sequence shown here is derived from an EMBL/GenBank/DDBJ whole genome shotgun (WGS) entry which is preliminary data.</text>
</comment>
<gene>
    <name evidence="2" type="ORF">NPIL_674521</name>
</gene>
<dbReference type="OrthoDB" id="409374at2759"/>
<keyword evidence="3" id="KW-1185">Reference proteome</keyword>
<organism evidence="2 3">
    <name type="scientific">Nephila pilipes</name>
    <name type="common">Giant wood spider</name>
    <name type="synonym">Nephila maculata</name>
    <dbReference type="NCBI Taxonomy" id="299642"/>
    <lineage>
        <taxon>Eukaryota</taxon>
        <taxon>Metazoa</taxon>
        <taxon>Ecdysozoa</taxon>
        <taxon>Arthropoda</taxon>
        <taxon>Chelicerata</taxon>
        <taxon>Arachnida</taxon>
        <taxon>Araneae</taxon>
        <taxon>Araneomorphae</taxon>
        <taxon>Entelegynae</taxon>
        <taxon>Araneoidea</taxon>
        <taxon>Nephilidae</taxon>
        <taxon>Nephila</taxon>
    </lineage>
</organism>
<protein>
    <recommendedName>
        <fullName evidence="4">Spider venom protein</fullName>
    </recommendedName>
</protein>
<keyword evidence="1" id="KW-0732">Signal</keyword>
<feature type="signal peptide" evidence="1">
    <location>
        <begin position="1"/>
        <end position="16"/>
    </location>
</feature>
<feature type="non-terminal residue" evidence="2">
    <location>
        <position position="1"/>
    </location>
</feature>
<dbReference type="EMBL" id="BMAW01101546">
    <property type="protein sequence ID" value="GFS99946.1"/>
    <property type="molecule type" value="Genomic_DNA"/>
</dbReference>
<evidence type="ECO:0008006" key="4">
    <source>
        <dbReference type="Google" id="ProtNLM"/>
    </source>
</evidence>
<proteinExistence type="predicted"/>
<reference evidence="2" key="1">
    <citation type="submission" date="2020-08" db="EMBL/GenBank/DDBJ databases">
        <title>Multicomponent nature underlies the extraordinary mechanical properties of spider dragline silk.</title>
        <authorList>
            <person name="Kono N."/>
            <person name="Nakamura H."/>
            <person name="Mori M."/>
            <person name="Yoshida Y."/>
            <person name="Ohtoshi R."/>
            <person name="Malay A.D."/>
            <person name="Moran D.A.P."/>
            <person name="Tomita M."/>
            <person name="Numata K."/>
            <person name="Arakawa K."/>
        </authorList>
    </citation>
    <scope>NUCLEOTIDE SEQUENCE</scope>
</reference>
<feature type="chain" id="PRO_5036486149" description="Spider venom protein" evidence="1">
    <location>
        <begin position="17"/>
        <end position="60"/>
    </location>
</feature>
<name>A0A8X6N8I9_NEPPI</name>
<evidence type="ECO:0000313" key="2">
    <source>
        <dbReference type="EMBL" id="GFS99946.1"/>
    </source>
</evidence>
<dbReference type="Proteomes" id="UP000887013">
    <property type="component" value="Unassembled WGS sequence"/>
</dbReference>